<dbReference type="AlphaFoldDB" id="A0A8J8Q2H2"/>
<sequence length="272" mass="29488">MQRRGVLAAIAGACSLAGCTESEPSAGVEPASAAEEDEEVADSSVTGSIDVVVDGDPLDQLPNEWSAADHERLRVAEAIDALAASGYRRNGWRVLTVDGTSYDEADVATELVFFVDDSLVDPDAYELRGGESVLVEITTDGAVSYEENPSFIDASGEIDVLVDGEPFDLSQDRFQAEHAEDYAMAFHFHEGSEKWYMEDWERVTLGEGLDLLPHVSYDREDGTHVLAIDGTEYDERTPGTELAFFVDGEPVNPAAYDLEDGNELLVEITTGP</sequence>
<evidence type="ECO:0000313" key="3">
    <source>
        <dbReference type="Proteomes" id="UP000766904"/>
    </source>
</evidence>
<dbReference type="OrthoDB" id="2572at2157"/>
<keyword evidence="3" id="KW-1185">Reference proteome</keyword>
<accession>A0A8J8Q2H2</accession>
<protein>
    <submittedName>
        <fullName evidence="2">Uncharacterized protein</fullName>
    </submittedName>
</protein>
<dbReference type="RefSeq" id="WP_148857349.1">
    <property type="nucleotide sequence ID" value="NZ_PHNJ01000003.1"/>
</dbReference>
<organism evidence="2 3">
    <name type="scientific">Natronococcus pandeyae</name>
    <dbReference type="NCBI Taxonomy" id="2055836"/>
    <lineage>
        <taxon>Archaea</taxon>
        <taxon>Methanobacteriati</taxon>
        <taxon>Methanobacteriota</taxon>
        <taxon>Stenosarchaea group</taxon>
        <taxon>Halobacteria</taxon>
        <taxon>Halobacteriales</taxon>
        <taxon>Natrialbaceae</taxon>
        <taxon>Natronococcus</taxon>
    </lineage>
</organism>
<comment type="caution">
    <text evidence="2">The sequence shown here is derived from an EMBL/GenBank/DDBJ whole genome shotgun (WGS) entry which is preliminary data.</text>
</comment>
<dbReference type="PROSITE" id="PS51257">
    <property type="entry name" value="PROKAR_LIPOPROTEIN"/>
    <property type="match status" value="1"/>
</dbReference>
<gene>
    <name evidence="2" type="ORF">CV102_07935</name>
</gene>
<name>A0A8J8Q2H2_9EURY</name>
<feature type="region of interest" description="Disordered" evidence="1">
    <location>
        <begin position="21"/>
        <end position="43"/>
    </location>
</feature>
<dbReference type="EMBL" id="PHNJ01000003">
    <property type="protein sequence ID" value="TYL39206.1"/>
    <property type="molecule type" value="Genomic_DNA"/>
</dbReference>
<evidence type="ECO:0000313" key="2">
    <source>
        <dbReference type="EMBL" id="TYL39206.1"/>
    </source>
</evidence>
<reference evidence="2" key="1">
    <citation type="submission" date="2017-11" db="EMBL/GenBank/DDBJ databases">
        <authorList>
            <person name="Kajale S.C."/>
            <person name="Sharma A."/>
        </authorList>
    </citation>
    <scope>NUCLEOTIDE SEQUENCE</scope>
    <source>
        <strain evidence="2">LS1_42</strain>
    </source>
</reference>
<dbReference type="Proteomes" id="UP000766904">
    <property type="component" value="Unassembled WGS sequence"/>
</dbReference>
<evidence type="ECO:0000256" key="1">
    <source>
        <dbReference type="SAM" id="MobiDB-lite"/>
    </source>
</evidence>
<proteinExistence type="predicted"/>